<name>A0A7V0NE60_DESA2</name>
<keyword evidence="4" id="KW-0482">Metalloprotease</keyword>
<accession>A0A7V0NE60</accession>
<dbReference type="Pfam" id="PF01523">
    <property type="entry name" value="PmbA_TldD_1st"/>
    <property type="match status" value="1"/>
</dbReference>
<organism evidence="8">
    <name type="scientific">Desulfofervidus auxilii</name>
    <dbReference type="NCBI Taxonomy" id="1621989"/>
    <lineage>
        <taxon>Bacteria</taxon>
        <taxon>Pseudomonadati</taxon>
        <taxon>Thermodesulfobacteriota</taxon>
        <taxon>Candidatus Desulfofervidia</taxon>
        <taxon>Candidatus Desulfofervidales</taxon>
        <taxon>Candidatus Desulfofervidaceae</taxon>
        <taxon>Candidatus Desulfofervidus</taxon>
    </lineage>
</organism>
<dbReference type="GO" id="GO:0005829">
    <property type="term" value="C:cytosol"/>
    <property type="evidence" value="ECO:0007669"/>
    <property type="project" value="TreeGrafter"/>
</dbReference>
<dbReference type="PIRSF" id="PIRSF004919">
    <property type="entry name" value="TldD"/>
    <property type="match status" value="1"/>
</dbReference>
<dbReference type="PANTHER" id="PTHR30624:SF4">
    <property type="entry name" value="METALLOPROTEASE TLDD"/>
    <property type="match status" value="1"/>
</dbReference>
<evidence type="ECO:0000259" key="5">
    <source>
        <dbReference type="Pfam" id="PF01523"/>
    </source>
</evidence>
<feature type="domain" description="Metalloprotease TldD/E N-terminal" evidence="5">
    <location>
        <begin position="15"/>
        <end position="73"/>
    </location>
</feature>
<dbReference type="InterPro" id="IPR036059">
    <property type="entry name" value="TldD/PmbA_sf"/>
</dbReference>
<dbReference type="InterPro" id="IPR025502">
    <property type="entry name" value="TldD"/>
</dbReference>
<comment type="caution">
    <text evidence="8">The sequence shown here is derived from an EMBL/GenBank/DDBJ whole genome shotgun (WGS) entry which is preliminary data.</text>
</comment>
<evidence type="ECO:0000256" key="2">
    <source>
        <dbReference type="ARBA" id="ARBA00022670"/>
    </source>
</evidence>
<dbReference type="InterPro" id="IPR051463">
    <property type="entry name" value="Peptidase_U62_metallo"/>
</dbReference>
<dbReference type="InterPro" id="IPR045569">
    <property type="entry name" value="Metalloprtase-TldD/E_C"/>
</dbReference>
<sequence>MERILKRLKENAEVADVFTERTTICLIQAENKKIEKATAGRDSGVGMRVLKDKKTVYGFTNDINPSRLEELADFLSKEKKHKTQSFSMREWNVSTPVKIPPWDVNFKEKVNIVQRAQEVAWKKSKYVRQVKVLYREVLRDFSIYSSLGCVINEKQIRILFYVQVVTEKNGVLQTGYEPIGITGGLELFEDVFPEEVAERAVERALKMLFASPAPTGTMPVVLSGEAGGTMIHEAIGHGLEADLALEGLSVYANKLGEQVASPLITVIDDPTLPKQFGSYAYDDEGVKAKKTILIENGVLKNYLFNLEYAYKNGTESNGHGRRQSYRFKPIPRMANTYVAPGKHSPSEIIRQVERGLFVKKMGGGQVNTVNGDFVFEANEAYLIEKGEVGKPVRGAILVGNGPKVLASIPMVGNDLHFGIGTCGKDGQLVPVGDGQPTLLIPEIVVGGTH</sequence>
<gene>
    <name evidence="8" type="ORF">ENF30_00475</name>
</gene>
<keyword evidence="3" id="KW-0378">Hydrolase</keyword>
<dbReference type="SUPFAM" id="SSF111283">
    <property type="entry name" value="Putative modulator of DNA gyrase, PmbA/TldD"/>
    <property type="match status" value="1"/>
</dbReference>
<comment type="similarity">
    <text evidence="1">Belongs to the peptidase U62 family.</text>
</comment>
<evidence type="ECO:0000256" key="3">
    <source>
        <dbReference type="ARBA" id="ARBA00022801"/>
    </source>
</evidence>
<dbReference type="AlphaFoldDB" id="A0A7V0NE60"/>
<dbReference type="EMBL" id="DQWQ01000023">
    <property type="protein sequence ID" value="HDD35255.1"/>
    <property type="molecule type" value="Genomic_DNA"/>
</dbReference>
<evidence type="ECO:0000256" key="1">
    <source>
        <dbReference type="ARBA" id="ARBA00005836"/>
    </source>
</evidence>
<protein>
    <submittedName>
        <fullName evidence="8">TldD/PmbA family protein</fullName>
    </submittedName>
</protein>
<dbReference type="Gene3D" id="3.30.2290.10">
    <property type="entry name" value="PmbA/TldD superfamily"/>
    <property type="match status" value="1"/>
</dbReference>
<dbReference type="InterPro" id="IPR045570">
    <property type="entry name" value="Metalloprtase-TldD/E_cen_dom"/>
</dbReference>
<dbReference type="PANTHER" id="PTHR30624">
    <property type="entry name" value="UNCHARACTERIZED PROTEIN TLDD AND PMBA"/>
    <property type="match status" value="1"/>
</dbReference>
<dbReference type="InterPro" id="IPR035068">
    <property type="entry name" value="TldD/PmbA_N"/>
</dbReference>
<dbReference type="GO" id="GO:0006508">
    <property type="term" value="P:proteolysis"/>
    <property type="evidence" value="ECO:0007669"/>
    <property type="project" value="UniProtKB-KW"/>
</dbReference>
<feature type="domain" description="Metalloprotease TldD/E central" evidence="7">
    <location>
        <begin position="100"/>
        <end position="208"/>
    </location>
</feature>
<dbReference type="GO" id="GO:0008237">
    <property type="term" value="F:metallopeptidase activity"/>
    <property type="evidence" value="ECO:0007669"/>
    <property type="project" value="UniProtKB-KW"/>
</dbReference>
<keyword evidence="2" id="KW-0645">Protease</keyword>
<evidence type="ECO:0000313" key="8">
    <source>
        <dbReference type="EMBL" id="HDD35255.1"/>
    </source>
</evidence>
<reference evidence="8" key="1">
    <citation type="journal article" date="2020" name="mSystems">
        <title>Genome- and Community-Level Interaction Insights into Carbon Utilization and Element Cycling Functions of Hydrothermarchaeota in Hydrothermal Sediment.</title>
        <authorList>
            <person name="Zhou Z."/>
            <person name="Liu Y."/>
            <person name="Xu W."/>
            <person name="Pan J."/>
            <person name="Luo Z.H."/>
            <person name="Li M."/>
        </authorList>
    </citation>
    <scope>NUCLEOTIDE SEQUENCE [LARGE SCALE GENOMIC DNA]</scope>
    <source>
        <strain evidence="8">HyVt-113</strain>
    </source>
</reference>
<evidence type="ECO:0000259" key="7">
    <source>
        <dbReference type="Pfam" id="PF19290"/>
    </source>
</evidence>
<dbReference type="Pfam" id="PF19290">
    <property type="entry name" value="PmbA_TldD_2nd"/>
    <property type="match status" value="1"/>
</dbReference>
<dbReference type="Pfam" id="PF19289">
    <property type="entry name" value="PmbA_TldD_3rd"/>
    <property type="match status" value="1"/>
</dbReference>
<proteinExistence type="inferred from homology"/>
<dbReference type="Proteomes" id="UP000885706">
    <property type="component" value="Unassembled WGS sequence"/>
</dbReference>
<evidence type="ECO:0000259" key="6">
    <source>
        <dbReference type="Pfam" id="PF19289"/>
    </source>
</evidence>
<feature type="domain" description="Metalloprotease TldD/E C-terminal" evidence="6">
    <location>
        <begin position="215"/>
        <end position="447"/>
    </location>
</feature>
<evidence type="ECO:0000256" key="4">
    <source>
        <dbReference type="ARBA" id="ARBA00023049"/>
    </source>
</evidence>
<dbReference type="InterPro" id="IPR002510">
    <property type="entry name" value="Metalloprtase-TldD/E_N"/>
</dbReference>